<evidence type="ECO:0000256" key="2">
    <source>
        <dbReference type="ARBA" id="ARBA00005184"/>
    </source>
</evidence>
<dbReference type="PANTHER" id="PTHR31321:SF127">
    <property type="entry name" value="PECTINESTERASE"/>
    <property type="match status" value="1"/>
</dbReference>
<keyword evidence="14" id="KW-1185">Reference proteome</keyword>
<comment type="similarity">
    <text evidence="3">Belongs to the pectinesterase family.</text>
</comment>
<dbReference type="GO" id="GO:0042545">
    <property type="term" value="P:cell wall modification"/>
    <property type="evidence" value="ECO:0007669"/>
    <property type="project" value="UniProtKB-UniRule"/>
</dbReference>
<comment type="catalytic activity">
    <reaction evidence="9 11">
        <text>[(1-&gt;4)-alpha-D-galacturonosyl methyl ester](n) + n H2O = [(1-&gt;4)-alpha-D-galacturonosyl](n) + n methanol + n H(+)</text>
        <dbReference type="Rhea" id="RHEA:22380"/>
        <dbReference type="Rhea" id="RHEA-COMP:14570"/>
        <dbReference type="Rhea" id="RHEA-COMP:14573"/>
        <dbReference type="ChEBI" id="CHEBI:15377"/>
        <dbReference type="ChEBI" id="CHEBI:15378"/>
        <dbReference type="ChEBI" id="CHEBI:17790"/>
        <dbReference type="ChEBI" id="CHEBI:140522"/>
        <dbReference type="ChEBI" id="CHEBI:140523"/>
        <dbReference type="EC" id="3.1.1.11"/>
    </reaction>
</comment>
<evidence type="ECO:0000256" key="3">
    <source>
        <dbReference type="ARBA" id="ARBA00008891"/>
    </source>
</evidence>
<gene>
    <name evidence="13" type="ORF">BP6252_03154</name>
</gene>
<comment type="function">
    <text evidence="11">Involved in maceration and soft-rotting of plant tissue.</text>
</comment>
<dbReference type="OrthoDB" id="2019149at2759"/>
<dbReference type="InterPro" id="IPR000070">
    <property type="entry name" value="Pectinesterase_cat"/>
</dbReference>
<dbReference type="EC" id="3.1.1.11" evidence="4 11"/>
<dbReference type="AlphaFoldDB" id="A0A3D8S6X1"/>
<dbReference type="GO" id="GO:0030599">
    <property type="term" value="F:pectinesterase activity"/>
    <property type="evidence" value="ECO:0007669"/>
    <property type="project" value="UniProtKB-UniRule"/>
</dbReference>
<evidence type="ECO:0000256" key="10">
    <source>
        <dbReference type="PROSITE-ProRule" id="PRU10040"/>
    </source>
</evidence>
<evidence type="ECO:0000256" key="4">
    <source>
        <dbReference type="ARBA" id="ARBA00013229"/>
    </source>
</evidence>
<dbReference type="EMBL" id="PDLM01000003">
    <property type="protein sequence ID" value="RDW82042.1"/>
    <property type="molecule type" value="Genomic_DNA"/>
</dbReference>
<dbReference type="STRING" id="1849047.A0A3D8S6X1"/>
<comment type="subcellular location">
    <subcellularLocation>
        <location evidence="1 11">Secreted</location>
    </subcellularLocation>
</comment>
<evidence type="ECO:0000256" key="8">
    <source>
        <dbReference type="ARBA" id="ARBA00023085"/>
    </source>
</evidence>
<dbReference type="GO" id="GO:0005576">
    <property type="term" value="C:extracellular region"/>
    <property type="evidence" value="ECO:0007669"/>
    <property type="project" value="UniProtKB-SubCell"/>
</dbReference>
<evidence type="ECO:0000256" key="1">
    <source>
        <dbReference type="ARBA" id="ARBA00004613"/>
    </source>
</evidence>
<dbReference type="InterPro" id="IPR033131">
    <property type="entry name" value="Pectinesterase_Asp_AS"/>
</dbReference>
<protein>
    <recommendedName>
        <fullName evidence="4 11">Pectinesterase</fullName>
        <ecNumber evidence="4 11">3.1.1.11</ecNumber>
    </recommendedName>
</protein>
<feature type="domain" description="Pectinesterase catalytic" evidence="12">
    <location>
        <begin position="31"/>
        <end position="294"/>
    </location>
</feature>
<keyword evidence="11" id="KW-0961">Cell wall biogenesis/degradation</keyword>
<dbReference type="UniPathway" id="UPA00545">
    <property type="reaction ID" value="UER00823"/>
</dbReference>
<evidence type="ECO:0000256" key="6">
    <source>
        <dbReference type="ARBA" id="ARBA00022729"/>
    </source>
</evidence>
<dbReference type="SUPFAM" id="SSF51126">
    <property type="entry name" value="Pectin lyase-like"/>
    <property type="match status" value="1"/>
</dbReference>
<evidence type="ECO:0000256" key="9">
    <source>
        <dbReference type="ARBA" id="ARBA00047928"/>
    </source>
</evidence>
<dbReference type="PANTHER" id="PTHR31321">
    <property type="entry name" value="ACYL-COA THIOESTER HYDROLASE YBHC-RELATED"/>
    <property type="match status" value="1"/>
</dbReference>
<sequence length="328" mass="33988">MRYFLTLASLIGSVLATARTSAPSGALTVGSSGTYSTIQDAVDALSTSTTSAQSIFIYSGTYSEQVTIPKLAGALSVYGYTKDTSDYTNNVVNIEHSSSLLSGAANDEATGTVINLSASSSFYNINIKNTYGKGSQAIALAAYNSKQAYYGVGLYGYQDTLLAETGTQFYGKCYIEGAVDFIFGQSAEAWIDSSDIGVSAGGGSITASGRTSSSSSSWYVLNNVNIAAASGSSVSSGTVYLGRPWTEYARVMVQNSELSTIINSAGWSVWSTSTSNTEAVTFETYGNSGSGATSCCTASFSTKASSALAITTVLGSDYSSWVDTSYIA</sequence>
<dbReference type="Gene3D" id="2.160.20.10">
    <property type="entry name" value="Single-stranded right-handed beta-helix, Pectin lyase-like"/>
    <property type="match status" value="1"/>
</dbReference>
<evidence type="ECO:0000313" key="13">
    <source>
        <dbReference type="EMBL" id="RDW82042.1"/>
    </source>
</evidence>
<feature type="active site" evidence="10">
    <location>
        <position position="180"/>
    </location>
</feature>
<keyword evidence="8 11" id="KW-0063">Aspartyl esterase</keyword>
<comment type="pathway">
    <text evidence="2 11">Glycan metabolism; pectin degradation; 2-dehydro-3-deoxy-D-gluconate from pectin: step 1/5.</text>
</comment>
<evidence type="ECO:0000259" key="12">
    <source>
        <dbReference type="Pfam" id="PF01095"/>
    </source>
</evidence>
<evidence type="ECO:0000313" key="14">
    <source>
        <dbReference type="Proteomes" id="UP000256645"/>
    </source>
</evidence>
<keyword evidence="6 11" id="KW-0732">Signal</keyword>
<reference evidence="13 14" key="1">
    <citation type="journal article" date="2018" name="IMA Fungus">
        <title>IMA Genome-F 9: Draft genome sequence of Annulohypoxylon stygium, Aspergillus mulundensis, Berkeleyomyces basicola (syn. Thielaviopsis basicola), Ceratocystis smalleyi, two Cercospora beticola strains, Coleophoma cylindrospora, Fusarium fracticaudum, Phialophora cf. hyalina, and Morchella septimelata.</title>
        <authorList>
            <person name="Wingfield B.D."/>
            <person name="Bills G.F."/>
            <person name="Dong Y."/>
            <person name="Huang W."/>
            <person name="Nel W.J."/>
            <person name="Swalarsk-Parry B.S."/>
            <person name="Vaghefi N."/>
            <person name="Wilken P.M."/>
            <person name="An Z."/>
            <person name="de Beer Z.W."/>
            <person name="De Vos L."/>
            <person name="Chen L."/>
            <person name="Duong T.A."/>
            <person name="Gao Y."/>
            <person name="Hammerbacher A."/>
            <person name="Kikkert J.R."/>
            <person name="Li Y."/>
            <person name="Li H."/>
            <person name="Li K."/>
            <person name="Li Q."/>
            <person name="Liu X."/>
            <person name="Ma X."/>
            <person name="Naidoo K."/>
            <person name="Pethybridge S.J."/>
            <person name="Sun J."/>
            <person name="Steenkamp E.T."/>
            <person name="van der Nest M.A."/>
            <person name="van Wyk S."/>
            <person name="Wingfield M.J."/>
            <person name="Xiong C."/>
            <person name="Yue Q."/>
            <person name="Zhang X."/>
        </authorList>
    </citation>
    <scope>NUCLEOTIDE SEQUENCE [LARGE SCALE GENOMIC DNA]</scope>
    <source>
        <strain evidence="13 14">BP6252</strain>
    </source>
</reference>
<dbReference type="PROSITE" id="PS00503">
    <property type="entry name" value="PECTINESTERASE_2"/>
    <property type="match status" value="1"/>
</dbReference>
<proteinExistence type="inferred from homology"/>
<dbReference type="Proteomes" id="UP000256645">
    <property type="component" value="Unassembled WGS sequence"/>
</dbReference>
<dbReference type="Pfam" id="PF01095">
    <property type="entry name" value="Pectinesterase"/>
    <property type="match status" value="1"/>
</dbReference>
<keyword evidence="7 11" id="KW-0378">Hydrolase</keyword>
<comment type="caution">
    <text evidence="13">The sequence shown here is derived from an EMBL/GenBank/DDBJ whole genome shotgun (WGS) entry which is preliminary data.</text>
</comment>
<keyword evidence="5 11" id="KW-0964">Secreted</keyword>
<feature type="signal peptide" evidence="11">
    <location>
        <begin position="1"/>
        <end position="16"/>
    </location>
</feature>
<evidence type="ECO:0000256" key="7">
    <source>
        <dbReference type="ARBA" id="ARBA00022801"/>
    </source>
</evidence>
<dbReference type="InterPro" id="IPR012334">
    <property type="entry name" value="Pectin_lyas_fold"/>
</dbReference>
<evidence type="ECO:0000256" key="5">
    <source>
        <dbReference type="ARBA" id="ARBA00022525"/>
    </source>
</evidence>
<dbReference type="InterPro" id="IPR011050">
    <property type="entry name" value="Pectin_lyase_fold/virulence"/>
</dbReference>
<evidence type="ECO:0000256" key="11">
    <source>
        <dbReference type="RuleBase" id="RU000589"/>
    </source>
</evidence>
<name>A0A3D8S6X1_9HELO</name>
<organism evidence="13 14">
    <name type="scientific">Coleophoma cylindrospora</name>
    <dbReference type="NCBI Taxonomy" id="1849047"/>
    <lineage>
        <taxon>Eukaryota</taxon>
        <taxon>Fungi</taxon>
        <taxon>Dikarya</taxon>
        <taxon>Ascomycota</taxon>
        <taxon>Pezizomycotina</taxon>
        <taxon>Leotiomycetes</taxon>
        <taxon>Helotiales</taxon>
        <taxon>Dermateaceae</taxon>
        <taxon>Coleophoma</taxon>
    </lineage>
</organism>
<feature type="chain" id="PRO_5017496063" description="Pectinesterase" evidence="11">
    <location>
        <begin position="17"/>
        <end position="328"/>
    </location>
</feature>
<dbReference type="FunFam" id="2.160.20.10:FF:000014">
    <property type="entry name" value="Pectinesterase"/>
    <property type="match status" value="1"/>
</dbReference>
<dbReference type="GO" id="GO:0045490">
    <property type="term" value="P:pectin catabolic process"/>
    <property type="evidence" value="ECO:0007669"/>
    <property type="project" value="UniProtKB-UniRule"/>
</dbReference>
<accession>A0A3D8S6X1</accession>